<dbReference type="InterPro" id="IPR002197">
    <property type="entry name" value="HTH_Fis"/>
</dbReference>
<evidence type="ECO:0000259" key="1">
    <source>
        <dbReference type="Pfam" id="PF02954"/>
    </source>
</evidence>
<dbReference type="Gene3D" id="1.10.10.60">
    <property type="entry name" value="Homeodomain-like"/>
    <property type="match status" value="1"/>
</dbReference>
<evidence type="ECO:0000313" key="3">
    <source>
        <dbReference type="Proteomes" id="UP000321922"/>
    </source>
</evidence>
<name>A0A511QBK5_9VIBR</name>
<dbReference type="EMBL" id="BJXJ01000005">
    <property type="protein sequence ID" value="GEM74681.1"/>
    <property type="molecule type" value="Genomic_DNA"/>
</dbReference>
<reference evidence="2 3" key="1">
    <citation type="submission" date="2019-07" db="EMBL/GenBank/DDBJ databases">
        <title>Whole genome shotgun sequence of Vibrio sagamiensis NBRC 104589.</title>
        <authorList>
            <person name="Hosoyama A."/>
            <person name="Uohara A."/>
            <person name="Ohji S."/>
            <person name="Ichikawa N."/>
        </authorList>
    </citation>
    <scope>NUCLEOTIDE SEQUENCE [LARGE SCALE GENOMIC DNA]</scope>
    <source>
        <strain evidence="2 3">NBRC 104589</strain>
    </source>
</reference>
<dbReference type="InterPro" id="IPR009057">
    <property type="entry name" value="Homeodomain-like_sf"/>
</dbReference>
<evidence type="ECO:0000313" key="2">
    <source>
        <dbReference type="EMBL" id="GEM74681.1"/>
    </source>
</evidence>
<dbReference type="RefSeq" id="WP_039980458.1">
    <property type="nucleotide sequence ID" value="NZ_BAOJ01000033.1"/>
</dbReference>
<dbReference type="AlphaFoldDB" id="A0A511QBK5"/>
<dbReference type="OrthoDB" id="9802388at2"/>
<comment type="caution">
    <text evidence="2">The sequence shown here is derived from an EMBL/GenBank/DDBJ whole genome shotgun (WGS) entry which is preliminary data.</text>
</comment>
<gene>
    <name evidence="2" type="ORF">VSA01S_07930</name>
</gene>
<organism evidence="2 3">
    <name type="scientific">Vibrio sagamiensis NBRC 104589</name>
    <dbReference type="NCBI Taxonomy" id="1219064"/>
    <lineage>
        <taxon>Bacteria</taxon>
        <taxon>Pseudomonadati</taxon>
        <taxon>Pseudomonadota</taxon>
        <taxon>Gammaproteobacteria</taxon>
        <taxon>Vibrionales</taxon>
        <taxon>Vibrionaceae</taxon>
        <taxon>Vibrio</taxon>
    </lineage>
</organism>
<dbReference type="SUPFAM" id="SSF46689">
    <property type="entry name" value="Homeodomain-like"/>
    <property type="match status" value="1"/>
</dbReference>
<dbReference type="GO" id="GO:0043565">
    <property type="term" value="F:sequence-specific DNA binding"/>
    <property type="evidence" value="ECO:0007669"/>
    <property type="project" value="InterPro"/>
</dbReference>
<keyword evidence="3" id="KW-1185">Reference proteome</keyword>
<protein>
    <recommendedName>
        <fullName evidence="1">DNA binding HTH domain-containing protein</fullName>
    </recommendedName>
</protein>
<dbReference type="Proteomes" id="UP000321922">
    <property type="component" value="Unassembled WGS sequence"/>
</dbReference>
<dbReference type="PRINTS" id="PR01590">
    <property type="entry name" value="HTHFIS"/>
</dbReference>
<accession>A0A511QBK5</accession>
<proteinExistence type="predicted"/>
<feature type="domain" description="DNA binding HTH" evidence="1">
    <location>
        <begin position="45"/>
        <end position="76"/>
    </location>
</feature>
<dbReference type="Pfam" id="PF02954">
    <property type="entry name" value="HTH_8"/>
    <property type="match status" value="1"/>
</dbReference>
<sequence length="86" mass="9962">MLEKQPILDRKTVKQLIRTELEPTWSDSRVNPDMSWVIPLVTNELFEAVLIHCRGNQAKASRTLGINRGTYRTKLKNSHRKEFGKA</sequence>